<evidence type="ECO:0000256" key="4">
    <source>
        <dbReference type="ARBA" id="ARBA00023136"/>
    </source>
</evidence>
<keyword evidence="4 5" id="KW-0472">Membrane</keyword>
<sequence length="107" mass="11600">MSIPVADAGLQPERTAMSWTRTALAMMVCSMTLLRWSDPYPDIVFTAIVLLAVLAIVLIVANRRMYRAQAKELSQEHATPNAVGVALMTLMLVVLGGIGFALVLTQL</sequence>
<keyword evidence="3 5" id="KW-1133">Transmembrane helix</keyword>
<accession>A0A6C1TWE7</accession>
<evidence type="ECO:0000256" key="3">
    <source>
        <dbReference type="ARBA" id="ARBA00022989"/>
    </source>
</evidence>
<dbReference type="GO" id="GO:0012505">
    <property type="term" value="C:endomembrane system"/>
    <property type="evidence" value="ECO:0007669"/>
    <property type="project" value="UniProtKB-SubCell"/>
</dbReference>
<proteinExistence type="predicted"/>
<evidence type="ECO:0000256" key="5">
    <source>
        <dbReference type="SAM" id="Phobius"/>
    </source>
</evidence>
<evidence type="ECO:0000256" key="1">
    <source>
        <dbReference type="ARBA" id="ARBA00004127"/>
    </source>
</evidence>
<dbReference type="RefSeq" id="WP_144773307.1">
    <property type="nucleotide sequence ID" value="NZ_JALXWV010000026.1"/>
</dbReference>
<dbReference type="OrthoDB" id="3701077at2"/>
<evidence type="ECO:0000313" key="7">
    <source>
        <dbReference type="EMBL" id="TVS28184.1"/>
    </source>
</evidence>
<dbReference type="InterPro" id="IPR003807">
    <property type="entry name" value="DUF202"/>
</dbReference>
<comment type="caution">
    <text evidence="7">The sequence shown here is derived from an EMBL/GenBank/DDBJ whole genome shotgun (WGS) entry which is preliminary data.</text>
</comment>
<evidence type="ECO:0000313" key="8">
    <source>
        <dbReference type="Proteomes" id="UP000336646"/>
    </source>
</evidence>
<organism evidence="7 8">
    <name type="scientific">Corynebacterium sanguinis</name>
    <dbReference type="NCBI Taxonomy" id="2594913"/>
    <lineage>
        <taxon>Bacteria</taxon>
        <taxon>Bacillati</taxon>
        <taxon>Actinomycetota</taxon>
        <taxon>Actinomycetes</taxon>
        <taxon>Mycobacteriales</taxon>
        <taxon>Corynebacteriaceae</taxon>
        <taxon>Corynebacterium</taxon>
    </lineage>
</organism>
<comment type="subcellular location">
    <subcellularLocation>
        <location evidence="1">Endomembrane system</location>
        <topology evidence="1">Multi-pass membrane protein</topology>
    </subcellularLocation>
</comment>
<dbReference type="Pfam" id="PF02656">
    <property type="entry name" value="DUF202"/>
    <property type="match status" value="1"/>
</dbReference>
<name>A0A6C1TWE7_9CORY</name>
<feature type="transmembrane region" description="Helical" evidence="5">
    <location>
        <begin position="43"/>
        <end position="61"/>
    </location>
</feature>
<protein>
    <submittedName>
        <fullName evidence="7">DUF202 domain-containing protein</fullName>
    </submittedName>
</protein>
<dbReference type="Proteomes" id="UP000336646">
    <property type="component" value="Unassembled WGS sequence"/>
</dbReference>
<feature type="transmembrane region" description="Helical" evidence="5">
    <location>
        <begin position="82"/>
        <end position="104"/>
    </location>
</feature>
<feature type="domain" description="DUF202" evidence="6">
    <location>
        <begin position="8"/>
        <end position="71"/>
    </location>
</feature>
<dbReference type="EMBL" id="RXIR01000014">
    <property type="protein sequence ID" value="TVS28184.1"/>
    <property type="molecule type" value="Genomic_DNA"/>
</dbReference>
<evidence type="ECO:0000256" key="2">
    <source>
        <dbReference type="ARBA" id="ARBA00022692"/>
    </source>
</evidence>
<gene>
    <name evidence="7" type="ORF">EKI59_07555</name>
</gene>
<keyword evidence="2 5" id="KW-0812">Transmembrane</keyword>
<evidence type="ECO:0000259" key="6">
    <source>
        <dbReference type="Pfam" id="PF02656"/>
    </source>
</evidence>
<dbReference type="AlphaFoldDB" id="A0A6C1TWE7"/>
<reference evidence="7 8" key="1">
    <citation type="submission" date="2018-12" db="EMBL/GenBank/DDBJ databases">
        <title>Corynebacterium sanguinis sp. nov., a clinically-associated and environmental corynebacterium.</title>
        <authorList>
            <person name="Gonzales-Siles L."/>
            <person name="Jaen-Luchoro D."/>
            <person name="Cardew S."/>
            <person name="Inganas E."/>
            <person name="Ohlen M."/>
            <person name="Jensie-Markopolous S."/>
            <person name="Pinyeiro-Iglesias B."/>
            <person name="Molin K."/>
            <person name="Skovbjerg S."/>
            <person name="Svensson-Stadler L."/>
            <person name="Funke G."/>
            <person name="Moore E.R.B."/>
        </authorList>
    </citation>
    <scope>NUCLEOTIDE SEQUENCE [LARGE SCALE GENOMIC DNA]</scope>
    <source>
        <strain evidence="7 8">58734</strain>
    </source>
</reference>